<evidence type="ECO:0000313" key="2">
    <source>
        <dbReference type="EMBL" id="DAG03120.1"/>
    </source>
</evidence>
<sequence>MLHYGYKLTMTFPRKSKELADEMRRTMISMYRMTVELDKKCYKKTTTQTLDVELAWLRELVVMASDKDFYGDKMQPPLTMHQREAWAKMNDEIGRLLGGYLKTLKQ</sequence>
<dbReference type="InterPro" id="IPR055360">
    <property type="entry name" value="bAvd"/>
</dbReference>
<feature type="domain" description="bAvd-like" evidence="1">
    <location>
        <begin position="1"/>
        <end position="103"/>
    </location>
</feature>
<dbReference type="EMBL" id="BK016224">
    <property type="protein sequence ID" value="DAG03120.1"/>
    <property type="molecule type" value="Genomic_DNA"/>
</dbReference>
<evidence type="ECO:0000259" key="1">
    <source>
        <dbReference type="Pfam" id="PF22296"/>
    </source>
</evidence>
<proteinExistence type="predicted"/>
<name>A0A8S5V8V3_9CAUD</name>
<reference evidence="2" key="1">
    <citation type="journal article" date="2021" name="Proc. Natl. Acad. Sci. U.S.A.">
        <title>A Catalog of Tens of Thousands of Viruses from Human Metagenomes Reveals Hidden Associations with Chronic Diseases.</title>
        <authorList>
            <person name="Tisza M.J."/>
            <person name="Buck C.B."/>
        </authorList>
    </citation>
    <scope>NUCLEOTIDE SEQUENCE</scope>
    <source>
        <strain evidence="2">CtCpR1</strain>
    </source>
</reference>
<dbReference type="Gene3D" id="1.20.1440.60">
    <property type="entry name" value="23S rRNA-intervening sequence"/>
    <property type="match status" value="1"/>
</dbReference>
<dbReference type="InterPro" id="IPR036583">
    <property type="entry name" value="23S_rRNA_IVS_sf"/>
</dbReference>
<organism evidence="2">
    <name type="scientific">Caudovirales sp. ctCpR1</name>
    <dbReference type="NCBI Taxonomy" id="2825760"/>
    <lineage>
        <taxon>Viruses</taxon>
        <taxon>Duplodnaviria</taxon>
        <taxon>Heunggongvirae</taxon>
        <taxon>Uroviricota</taxon>
        <taxon>Caudoviricetes</taxon>
    </lineage>
</organism>
<accession>A0A8S5V8V3</accession>
<dbReference type="Pfam" id="PF22296">
    <property type="entry name" value="bAvd"/>
    <property type="match status" value="1"/>
</dbReference>
<protein>
    <submittedName>
        <fullName evidence="2">Avd-like protein</fullName>
    </submittedName>
</protein>